<organism evidence="1 2">
    <name type="scientific">Glossina palpalis gambiensis</name>
    <dbReference type="NCBI Taxonomy" id="67801"/>
    <lineage>
        <taxon>Eukaryota</taxon>
        <taxon>Metazoa</taxon>
        <taxon>Ecdysozoa</taxon>
        <taxon>Arthropoda</taxon>
        <taxon>Hexapoda</taxon>
        <taxon>Insecta</taxon>
        <taxon>Pterygota</taxon>
        <taxon>Neoptera</taxon>
        <taxon>Endopterygota</taxon>
        <taxon>Diptera</taxon>
        <taxon>Brachycera</taxon>
        <taxon>Muscomorpha</taxon>
        <taxon>Hippoboscoidea</taxon>
        <taxon>Glossinidae</taxon>
        <taxon>Glossina</taxon>
    </lineage>
</organism>
<sequence length="160" mass="17888">MSSAGGTIITRAAGLTAATTGFFSLIDGRRTPARSSDDTGAEQQNGTGIILFQYLGTSQRNHLACSPDWRSISSFPDSGRHETRHRNGQQMGVQLCRLCLSLAFIERLGELAEAYSVDKDPLPATMVVMLRERAITWYCNNNRRWTAREKFKADFLRSRK</sequence>
<dbReference type="EMBL" id="JXJN01022800">
    <property type="status" value="NOT_ANNOTATED_CDS"/>
    <property type="molecule type" value="Genomic_DNA"/>
</dbReference>
<keyword evidence="2" id="KW-1185">Reference proteome</keyword>
<accession>A0A1B0BYS5</accession>
<dbReference type="EMBL" id="JXJN01022797">
    <property type="status" value="NOT_ANNOTATED_CDS"/>
    <property type="molecule type" value="Genomic_DNA"/>
</dbReference>
<reference evidence="2" key="1">
    <citation type="submission" date="2015-01" db="EMBL/GenBank/DDBJ databases">
        <authorList>
            <person name="Aksoy S."/>
            <person name="Warren W."/>
            <person name="Wilson R.K."/>
        </authorList>
    </citation>
    <scope>NUCLEOTIDE SEQUENCE [LARGE SCALE GENOMIC DNA]</scope>
    <source>
        <strain evidence="2">IAEA</strain>
    </source>
</reference>
<dbReference type="EMBL" id="JXJN01022798">
    <property type="status" value="NOT_ANNOTATED_CDS"/>
    <property type="molecule type" value="Genomic_DNA"/>
</dbReference>
<dbReference type="EMBL" id="JXJN01022799">
    <property type="status" value="NOT_ANNOTATED_CDS"/>
    <property type="molecule type" value="Genomic_DNA"/>
</dbReference>
<dbReference type="Proteomes" id="UP000092460">
    <property type="component" value="Unassembled WGS sequence"/>
</dbReference>
<evidence type="ECO:0000313" key="2">
    <source>
        <dbReference type="Proteomes" id="UP000092460"/>
    </source>
</evidence>
<name>A0A1B0BYS5_9MUSC</name>
<reference evidence="1" key="2">
    <citation type="submission" date="2020-05" db="UniProtKB">
        <authorList>
            <consortium name="EnsemblMetazoa"/>
        </authorList>
    </citation>
    <scope>IDENTIFICATION</scope>
    <source>
        <strain evidence="1">IAEA</strain>
    </source>
</reference>
<dbReference type="EnsemblMetazoa" id="GPPI044499-RA">
    <property type="protein sequence ID" value="GPPI044499-PA"/>
    <property type="gene ID" value="GPPI044499"/>
</dbReference>
<protein>
    <submittedName>
        <fullName evidence="1">Uncharacterized protein</fullName>
    </submittedName>
</protein>
<dbReference type="AlphaFoldDB" id="A0A1B0BYS5"/>
<evidence type="ECO:0000313" key="1">
    <source>
        <dbReference type="EnsemblMetazoa" id="GPPI044499-PA"/>
    </source>
</evidence>
<proteinExistence type="predicted"/>
<dbReference type="STRING" id="67801.A0A1B0BYS5"/>
<dbReference type="VEuPathDB" id="VectorBase:GPPI044499"/>